<proteinExistence type="predicted"/>
<dbReference type="AlphaFoldDB" id="A0A919VHN0"/>
<sequence>MKYSKLFNKNSKLYLNSRPSYPDELYNHLNSICKNKDLA</sequence>
<comment type="caution">
    <text evidence="1">The sequence shown here is derived from an EMBL/GenBank/DDBJ whole genome shotgun (WGS) entry which is preliminary data.</text>
</comment>
<dbReference type="EMBL" id="BOPZ01000043">
    <property type="protein sequence ID" value="GIM30555.1"/>
    <property type="molecule type" value="Genomic_DNA"/>
</dbReference>
<reference evidence="1" key="1">
    <citation type="submission" date="2021-03" db="EMBL/GenBank/DDBJ databases">
        <title>Taxonomic study of Clostridium polyendosporum from meadow-gley soil under rice.</title>
        <authorList>
            <person name="Kobayashi H."/>
            <person name="Tanizawa Y."/>
            <person name="Yagura M."/>
        </authorList>
    </citation>
    <scope>NUCLEOTIDE SEQUENCE</scope>
    <source>
        <strain evidence="1">JCM 30710</strain>
    </source>
</reference>
<evidence type="ECO:0000313" key="1">
    <source>
        <dbReference type="EMBL" id="GIM30555.1"/>
    </source>
</evidence>
<name>A0A919VHN0_9CLOT</name>
<keyword evidence="2" id="KW-1185">Reference proteome</keyword>
<accession>A0A919VHN0</accession>
<protein>
    <submittedName>
        <fullName evidence="1">Uncharacterized protein</fullName>
    </submittedName>
</protein>
<dbReference type="Proteomes" id="UP000679179">
    <property type="component" value="Unassembled WGS sequence"/>
</dbReference>
<gene>
    <name evidence="1" type="ORF">CPJCM30710_32210</name>
</gene>
<organism evidence="1 2">
    <name type="scientific">Clostridium polyendosporum</name>
    <dbReference type="NCBI Taxonomy" id="69208"/>
    <lineage>
        <taxon>Bacteria</taxon>
        <taxon>Bacillati</taxon>
        <taxon>Bacillota</taxon>
        <taxon>Clostridia</taxon>
        <taxon>Eubacteriales</taxon>
        <taxon>Clostridiaceae</taxon>
        <taxon>Clostridium</taxon>
    </lineage>
</organism>
<evidence type="ECO:0000313" key="2">
    <source>
        <dbReference type="Proteomes" id="UP000679179"/>
    </source>
</evidence>